<dbReference type="Proteomes" id="UP001163947">
    <property type="component" value="Chromosome"/>
</dbReference>
<dbReference type="InterPro" id="IPR025141">
    <property type="entry name" value="DUF4082"/>
</dbReference>
<gene>
    <name evidence="3" type="ORF">OCS65_21540</name>
</gene>
<evidence type="ECO:0000259" key="2">
    <source>
        <dbReference type="Pfam" id="PF13313"/>
    </source>
</evidence>
<dbReference type="Pfam" id="PF13313">
    <property type="entry name" value="DUF4082"/>
    <property type="match status" value="1"/>
</dbReference>
<feature type="domain" description="DUF4082" evidence="2">
    <location>
        <begin position="49"/>
        <end position="186"/>
    </location>
</feature>
<evidence type="ECO:0000313" key="3">
    <source>
        <dbReference type="EMBL" id="UYF93027.1"/>
    </source>
</evidence>
<protein>
    <submittedName>
        <fullName evidence="3">DUF4082 domain-containing protein</fullName>
    </submittedName>
</protein>
<reference evidence="3" key="1">
    <citation type="submission" date="2022-09" db="EMBL/GenBank/DDBJ databases">
        <title>The genome sequence of Rhodococcus aetherivorans N1.</title>
        <authorList>
            <person name="Jiang W."/>
        </authorList>
    </citation>
    <scope>NUCLEOTIDE SEQUENCE</scope>
    <source>
        <strain evidence="3">N1</strain>
    </source>
</reference>
<accession>A0AA46PDX0</accession>
<dbReference type="PROSITE" id="PS51257">
    <property type="entry name" value="PROKAR_LIPOPROTEIN"/>
    <property type="match status" value="1"/>
</dbReference>
<dbReference type="RefSeq" id="WP_203329471.1">
    <property type="nucleotide sequence ID" value="NZ_CP069306.1"/>
</dbReference>
<evidence type="ECO:0000256" key="1">
    <source>
        <dbReference type="SAM" id="MobiDB-lite"/>
    </source>
</evidence>
<dbReference type="Gene3D" id="3.20.20.80">
    <property type="entry name" value="Glycosidases"/>
    <property type="match status" value="1"/>
</dbReference>
<sequence length="591" mass="63572">MLDKRPTARSLVAPLLVAVMVLTGSCTQGSPDTAERPGSPAGSLWSDETVPAVSGDPAARPIEVGTEFTTTSDGVVTAARFYQGPEDTGAVTATLWSSDGTALGTVPITTGPSGWRNVPFDEPIPIQAHGSYVISYRASNGNYPTDPNTFDLGATVKSGWLTARDGRFTYGEGIPDQSGNGAAYFVDVVFEPTGPSLRSVDGGEEYYDTFENSLPTSPDYFPLAVWFARVTSPEEAAVDRTIGLNTYVELTEDSDVRVIRDSGMFALPSRPDPLASGQLTTDEADMWAGAGDAPWTGRMPDDRPICVPEQAKCGYTVMYAFRSKVPSGVMTFTNYGKGVTFWEPRDAAERFVNDFQDVVSADNYWFTDDTICQADQGGVLTKDGQADLSPAECHLAANYGVTTRYVRSLVQPRAAMPVWNFVEVGHPFEEDTGGTITGPQIRAAVWSSIINGARGIVYFSHNFGGPCLSYNIFRDRCGDGIRDDVRAVNDQINRLAPVLNAPFVDGFARSDGPVDLAAKYHEGSLYVLAGSTRNEGGDATIALACGNADQVEVLDEGRSIPVTGNTFRDTFDDGNAVHLYRIDRTADCDLQ</sequence>
<dbReference type="GeneID" id="83623058"/>
<feature type="region of interest" description="Disordered" evidence="1">
    <location>
        <begin position="26"/>
        <end position="54"/>
    </location>
</feature>
<name>A0AA46PDX0_9NOCA</name>
<evidence type="ECO:0000313" key="4">
    <source>
        <dbReference type="Proteomes" id="UP001163947"/>
    </source>
</evidence>
<proteinExistence type="predicted"/>
<dbReference type="AlphaFoldDB" id="A0AA46PDX0"/>
<organism evidence="3 4">
    <name type="scientific">Rhodococcus aetherivorans</name>
    <dbReference type="NCBI Taxonomy" id="191292"/>
    <lineage>
        <taxon>Bacteria</taxon>
        <taxon>Bacillati</taxon>
        <taxon>Actinomycetota</taxon>
        <taxon>Actinomycetes</taxon>
        <taxon>Mycobacteriales</taxon>
        <taxon>Nocardiaceae</taxon>
        <taxon>Rhodococcus</taxon>
    </lineage>
</organism>
<dbReference type="EMBL" id="CP106982">
    <property type="protein sequence ID" value="UYF93027.1"/>
    <property type="molecule type" value="Genomic_DNA"/>
</dbReference>